<keyword evidence="1" id="KW-0812">Transmembrane</keyword>
<evidence type="ECO:0000313" key="3">
    <source>
        <dbReference type="EMBL" id="MPM50648.1"/>
    </source>
</evidence>
<feature type="domain" description="Prolow-density lipoprotein receptor-related protein 1-like beta-propeller" evidence="2">
    <location>
        <begin position="38"/>
        <end position="304"/>
    </location>
</feature>
<dbReference type="SUPFAM" id="SSF69304">
    <property type="entry name" value="Tricorn protease N-terminal domain"/>
    <property type="match status" value="1"/>
</dbReference>
<dbReference type="InterPro" id="IPR032485">
    <property type="entry name" value="LRP1-like_beta_prop"/>
</dbReference>
<comment type="caution">
    <text evidence="3">The sequence shown here is derived from an EMBL/GenBank/DDBJ whole genome shotgun (WGS) entry which is preliminary data.</text>
</comment>
<organism evidence="3">
    <name type="scientific">bioreactor metagenome</name>
    <dbReference type="NCBI Taxonomy" id="1076179"/>
    <lineage>
        <taxon>unclassified sequences</taxon>
        <taxon>metagenomes</taxon>
        <taxon>ecological metagenomes</taxon>
    </lineage>
</organism>
<dbReference type="Pfam" id="PF16472">
    <property type="entry name" value="DUF5050"/>
    <property type="match status" value="1"/>
</dbReference>
<feature type="transmembrane region" description="Helical" evidence="1">
    <location>
        <begin position="6"/>
        <end position="25"/>
    </location>
</feature>
<gene>
    <name evidence="3" type="ORF">SDC9_97390</name>
</gene>
<dbReference type="EMBL" id="VSSQ01013059">
    <property type="protein sequence ID" value="MPM50648.1"/>
    <property type="molecule type" value="Genomic_DNA"/>
</dbReference>
<accession>A0A645AD71</accession>
<evidence type="ECO:0000256" key="1">
    <source>
        <dbReference type="SAM" id="Phobius"/>
    </source>
</evidence>
<evidence type="ECO:0000259" key="2">
    <source>
        <dbReference type="Pfam" id="PF16472"/>
    </source>
</evidence>
<sequence length="314" mass="36379">MQRKKWLWVFFSALVIALAYFGYMLTPRANILMENDYNNIGNMYIMPDIVQDGEYMYFIGLDAGLDTSGLCKAHKDDYDLENVEDLGGNIKKLFLYSNGVLYYVNGDDNDGIYSMDKDGKNKIKLTDMTCDELITFQNKIYFTGADGLYSMDYDGSNLELVYPQPVTNLFPYGSYLYFIQTYEDVRVKDVVMDQKRILRFCPNDHEMKDIGGRYVERFFILSDRVYFFDEKTLCYMGIDGGDILDIPEYYTHVDTMNFYGKYFIFSSVNKTIGTFAIDSETAEVKKISNNPYNFLLVLNDALFTEKGFLQFTGS</sequence>
<dbReference type="AlphaFoldDB" id="A0A645AD71"/>
<name>A0A645AD71_9ZZZZ</name>
<protein>
    <recommendedName>
        <fullName evidence="2">Prolow-density lipoprotein receptor-related protein 1-like beta-propeller domain-containing protein</fullName>
    </recommendedName>
</protein>
<keyword evidence="1" id="KW-0472">Membrane</keyword>
<reference evidence="3" key="1">
    <citation type="submission" date="2019-08" db="EMBL/GenBank/DDBJ databases">
        <authorList>
            <person name="Kucharzyk K."/>
            <person name="Murdoch R.W."/>
            <person name="Higgins S."/>
            <person name="Loffler F."/>
        </authorList>
    </citation>
    <scope>NUCLEOTIDE SEQUENCE</scope>
</reference>
<proteinExistence type="predicted"/>
<keyword evidence="1" id="KW-1133">Transmembrane helix</keyword>